<dbReference type="PROSITE" id="PS51186">
    <property type="entry name" value="GNAT"/>
    <property type="match status" value="2"/>
</dbReference>
<keyword evidence="5" id="KW-1185">Reference proteome</keyword>
<dbReference type="InterPro" id="IPR050832">
    <property type="entry name" value="Bact_Acetyltransf"/>
</dbReference>
<dbReference type="InterPro" id="IPR016181">
    <property type="entry name" value="Acyl_CoA_acyltransferase"/>
</dbReference>
<gene>
    <name evidence="4" type="ORF">GCM10010123_22010</name>
</gene>
<feature type="domain" description="N-acetyltransferase" evidence="3">
    <location>
        <begin position="173"/>
        <end position="319"/>
    </location>
</feature>
<comment type="caution">
    <text evidence="4">The sequence shown here is derived from an EMBL/GenBank/DDBJ whole genome shotgun (WGS) entry which is preliminary data.</text>
</comment>
<dbReference type="CDD" id="cd04301">
    <property type="entry name" value="NAT_SF"/>
    <property type="match status" value="1"/>
</dbReference>
<dbReference type="PANTHER" id="PTHR43877">
    <property type="entry name" value="AMINOALKYLPHOSPHONATE N-ACETYLTRANSFERASE-RELATED-RELATED"/>
    <property type="match status" value="1"/>
</dbReference>
<dbReference type="EMBL" id="BMQB01000004">
    <property type="protein sequence ID" value="GGJ91800.1"/>
    <property type="molecule type" value="Genomic_DNA"/>
</dbReference>
<protein>
    <recommendedName>
        <fullName evidence="3">N-acetyltransferase domain-containing protein</fullName>
    </recommendedName>
</protein>
<keyword evidence="1" id="KW-0808">Transferase</keyword>
<sequence length="319" mass="35218">MAALLTLLNAALTADQPGDPLWRNTLFRENIAELMPGQRRQAWIATDGDGVLRGHVSMLLMGDTGVIELVVDPAVRRRGLGRQLLGRAVRWAHAQGYASVGVEVPGDTPGVDFYEGLGFRRAYAEVRSILDLATVDWLALGEMARGIGSGYRLAYHSGGPPTELLPSYALAKAEMRNAGDEGDLELRPSSYDPQRLTESIACLHRRGLAPHVIVAIHERSDDVAGLTEVVVPAQRPSRADQYDTVVVPDHRGYGIDRAMKARMLFELRAAAPRVHEVQTWNDPEDQHLMKINSDMGFRTDRPWLEYEAEVADLVTRLAP</sequence>
<evidence type="ECO:0000313" key="5">
    <source>
        <dbReference type="Proteomes" id="UP000649739"/>
    </source>
</evidence>
<reference evidence="4" key="1">
    <citation type="journal article" date="2014" name="Int. J. Syst. Evol. Microbiol.">
        <title>Complete genome sequence of Corynebacterium casei LMG S-19264T (=DSM 44701T), isolated from a smear-ripened cheese.</title>
        <authorList>
            <consortium name="US DOE Joint Genome Institute (JGI-PGF)"/>
            <person name="Walter F."/>
            <person name="Albersmeier A."/>
            <person name="Kalinowski J."/>
            <person name="Ruckert C."/>
        </authorList>
    </citation>
    <scope>NUCLEOTIDE SEQUENCE</scope>
    <source>
        <strain evidence="4">JCM 3090</strain>
    </source>
</reference>
<dbReference type="Proteomes" id="UP000649739">
    <property type="component" value="Unassembled WGS sequence"/>
</dbReference>
<feature type="domain" description="N-acetyltransferase" evidence="3">
    <location>
        <begin position="1"/>
        <end position="141"/>
    </location>
</feature>
<dbReference type="SUPFAM" id="SSF55729">
    <property type="entry name" value="Acyl-CoA N-acyltransferases (Nat)"/>
    <property type="match status" value="2"/>
</dbReference>
<dbReference type="Gene3D" id="3.40.630.30">
    <property type="match status" value="1"/>
</dbReference>
<accession>A0A8J3FCJ4</accession>
<evidence type="ECO:0000256" key="1">
    <source>
        <dbReference type="ARBA" id="ARBA00022679"/>
    </source>
</evidence>
<keyword evidence="2" id="KW-0012">Acyltransferase</keyword>
<proteinExistence type="predicted"/>
<dbReference type="Pfam" id="PF13508">
    <property type="entry name" value="Acetyltransf_7"/>
    <property type="match status" value="1"/>
</dbReference>
<evidence type="ECO:0000313" key="4">
    <source>
        <dbReference type="EMBL" id="GGJ91800.1"/>
    </source>
</evidence>
<organism evidence="4 5">
    <name type="scientific">Pilimelia anulata</name>
    <dbReference type="NCBI Taxonomy" id="53371"/>
    <lineage>
        <taxon>Bacteria</taxon>
        <taxon>Bacillati</taxon>
        <taxon>Actinomycetota</taxon>
        <taxon>Actinomycetes</taxon>
        <taxon>Micromonosporales</taxon>
        <taxon>Micromonosporaceae</taxon>
        <taxon>Pilimelia</taxon>
    </lineage>
</organism>
<name>A0A8J3FCJ4_9ACTN</name>
<evidence type="ECO:0000259" key="3">
    <source>
        <dbReference type="PROSITE" id="PS51186"/>
    </source>
</evidence>
<reference evidence="4" key="2">
    <citation type="submission" date="2020-09" db="EMBL/GenBank/DDBJ databases">
        <authorList>
            <person name="Sun Q."/>
            <person name="Ohkuma M."/>
        </authorList>
    </citation>
    <scope>NUCLEOTIDE SEQUENCE</scope>
    <source>
        <strain evidence="4">JCM 3090</strain>
    </source>
</reference>
<dbReference type="GO" id="GO:0016747">
    <property type="term" value="F:acyltransferase activity, transferring groups other than amino-acyl groups"/>
    <property type="evidence" value="ECO:0007669"/>
    <property type="project" value="InterPro"/>
</dbReference>
<evidence type="ECO:0000256" key="2">
    <source>
        <dbReference type="ARBA" id="ARBA00023315"/>
    </source>
</evidence>
<dbReference type="AlphaFoldDB" id="A0A8J3FCJ4"/>
<dbReference type="InterPro" id="IPR000182">
    <property type="entry name" value="GNAT_dom"/>
</dbReference>